<evidence type="ECO:0000256" key="12">
    <source>
        <dbReference type="PIRNR" id="PIRNR005096"/>
    </source>
</evidence>
<dbReference type="FunFam" id="2.70.98.10:FF:000003">
    <property type="entry name" value="Aldose 1-epimerase"/>
    <property type="match status" value="1"/>
</dbReference>
<evidence type="ECO:0000256" key="2">
    <source>
        <dbReference type="ARBA" id="ARBA00004496"/>
    </source>
</evidence>
<dbReference type="PANTHER" id="PTHR10091">
    <property type="entry name" value="ALDOSE-1-EPIMERASE"/>
    <property type="match status" value="1"/>
</dbReference>
<dbReference type="Pfam" id="PF01263">
    <property type="entry name" value="Aldose_epim"/>
    <property type="match status" value="1"/>
</dbReference>
<dbReference type="InterPro" id="IPR015443">
    <property type="entry name" value="Aldose_1-epimerase"/>
</dbReference>
<dbReference type="InterPro" id="IPR047215">
    <property type="entry name" value="Galactose_mutarotase-like"/>
</dbReference>
<gene>
    <name evidence="16" type="ORF">X927_09185</name>
</gene>
<dbReference type="PROSITE" id="PS00545">
    <property type="entry name" value="ALDOSE_1_EPIMERASE"/>
    <property type="match status" value="1"/>
</dbReference>
<name>A0A2K1P6G3_9BACT</name>
<organism evidence="16 17">
    <name type="scientific">Petrotoga mexicana DSM 14811</name>
    <dbReference type="NCBI Taxonomy" id="1122954"/>
    <lineage>
        <taxon>Bacteria</taxon>
        <taxon>Thermotogati</taxon>
        <taxon>Thermotogota</taxon>
        <taxon>Thermotogae</taxon>
        <taxon>Petrotogales</taxon>
        <taxon>Petrotogaceae</taxon>
        <taxon>Petrotoga</taxon>
    </lineage>
</organism>
<feature type="binding site" evidence="15">
    <location>
        <begin position="187"/>
        <end position="189"/>
    </location>
    <ligand>
        <name>beta-D-galactose</name>
        <dbReference type="ChEBI" id="CHEBI:27667"/>
    </ligand>
</feature>
<evidence type="ECO:0000256" key="4">
    <source>
        <dbReference type="ARBA" id="ARBA00006206"/>
    </source>
</evidence>
<dbReference type="CDD" id="cd09019">
    <property type="entry name" value="galactose_mutarotase_like"/>
    <property type="match status" value="1"/>
</dbReference>
<dbReference type="InterPro" id="IPR014718">
    <property type="entry name" value="GH-type_carb-bd"/>
</dbReference>
<proteinExistence type="inferred from homology"/>
<evidence type="ECO:0000256" key="9">
    <source>
        <dbReference type="ARBA" id="ARBA00022553"/>
    </source>
</evidence>
<dbReference type="AlphaFoldDB" id="A0A2K1P6G3"/>
<reference evidence="16 17" key="1">
    <citation type="submission" date="2013-12" db="EMBL/GenBank/DDBJ databases">
        <title>Comparative genomics of Petrotoga isolates.</title>
        <authorList>
            <person name="Nesbo C.L."/>
            <person name="Charchuk R."/>
            <person name="Chow K."/>
        </authorList>
    </citation>
    <scope>NUCLEOTIDE SEQUENCE [LARGE SCALE GENOMIC DNA]</scope>
    <source>
        <strain evidence="16 17">DSM 14811</strain>
    </source>
</reference>
<evidence type="ECO:0000256" key="6">
    <source>
        <dbReference type="ARBA" id="ARBA00013185"/>
    </source>
</evidence>
<comment type="caution">
    <text evidence="16">The sequence shown here is derived from an EMBL/GenBank/DDBJ whole genome shotgun (WGS) entry which is preliminary data.</text>
</comment>
<keyword evidence="8" id="KW-0963">Cytoplasm</keyword>
<evidence type="ECO:0000256" key="13">
    <source>
        <dbReference type="PIRSR" id="PIRSR005096-1"/>
    </source>
</evidence>
<feature type="binding site" evidence="14">
    <location>
        <position position="257"/>
    </location>
    <ligand>
        <name>beta-D-galactose</name>
        <dbReference type="ChEBI" id="CHEBI:27667"/>
    </ligand>
</feature>
<keyword evidence="17" id="KW-1185">Reference proteome</keyword>
<dbReference type="PIRSF" id="PIRSF005096">
    <property type="entry name" value="GALM"/>
    <property type="match status" value="1"/>
</dbReference>
<feature type="binding site" evidence="15">
    <location>
        <begin position="87"/>
        <end position="88"/>
    </location>
    <ligand>
        <name>beta-D-galactose</name>
        <dbReference type="ChEBI" id="CHEBI:27667"/>
    </ligand>
</feature>
<evidence type="ECO:0000256" key="15">
    <source>
        <dbReference type="PIRSR" id="PIRSR005096-3"/>
    </source>
</evidence>
<keyword evidence="9" id="KW-0597">Phosphoprotein</keyword>
<dbReference type="EC" id="5.1.3.3" evidence="6 12"/>
<evidence type="ECO:0000313" key="17">
    <source>
        <dbReference type="Proteomes" id="UP000236604"/>
    </source>
</evidence>
<comment type="subunit">
    <text evidence="5">Monomer.</text>
</comment>
<dbReference type="GO" id="GO:0006006">
    <property type="term" value="P:glucose metabolic process"/>
    <property type="evidence" value="ECO:0007669"/>
    <property type="project" value="TreeGrafter"/>
</dbReference>
<evidence type="ECO:0000256" key="5">
    <source>
        <dbReference type="ARBA" id="ARBA00011245"/>
    </source>
</evidence>
<dbReference type="GO" id="GO:0005737">
    <property type="term" value="C:cytoplasm"/>
    <property type="evidence" value="ECO:0007669"/>
    <property type="project" value="UniProtKB-SubCell"/>
</dbReference>
<sequence length="356" mass="39785">MSILEHIEKNQWGYTTEGVPVTLFTLRNENGITVQVTNYGATLVSLYLPDKKGELEDIILGFDTVSDYEKPNPQNPFFGATIGRHANRTKNGQFSLEGKNYTLAQNDNSNHLHGGIKGFQKQIFQATAFTTVEGPSVRFKRLSHDGEEGYPGNLRVSVTYTLTNDNELKISYTATTDKTTIINLTNHSYFNLAGEGRGNIFDHQLELFANHYTPVDETLIPTGEIKSVKNTPFDFTVPKILGEVLKDLKDSPLEGIDHNFVLNKENSKISLAVRLVEPTSGRVMKIYTTEPGIQVYTGNLVDTYGKEGKHYGKYSGIALETQHFPNSPNQKNFPSTILRPSEVYSSTTIYKFSIVN</sequence>
<dbReference type="GO" id="GO:0004034">
    <property type="term" value="F:aldose 1-epimerase activity"/>
    <property type="evidence" value="ECO:0007669"/>
    <property type="project" value="UniProtKB-EC"/>
</dbReference>
<dbReference type="Proteomes" id="UP000236604">
    <property type="component" value="Unassembled WGS sequence"/>
</dbReference>
<dbReference type="PANTHER" id="PTHR10091:SF0">
    <property type="entry name" value="GALACTOSE MUTAROTASE"/>
    <property type="match status" value="1"/>
</dbReference>
<comment type="catalytic activity">
    <reaction evidence="1 12">
        <text>alpha-D-glucose = beta-D-glucose</text>
        <dbReference type="Rhea" id="RHEA:10264"/>
        <dbReference type="ChEBI" id="CHEBI:15903"/>
        <dbReference type="ChEBI" id="CHEBI:17925"/>
        <dbReference type="EC" id="5.1.3.3"/>
    </reaction>
</comment>
<evidence type="ECO:0000256" key="14">
    <source>
        <dbReference type="PIRSR" id="PIRSR005096-2"/>
    </source>
</evidence>
<dbReference type="Gene3D" id="2.70.98.10">
    <property type="match status" value="1"/>
</dbReference>
<dbReference type="InterPro" id="IPR008183">
    <property type="entry name" value="Aldose_1/G6P_1-epimerase"/>
</dbReference>
<accession>A0A2K1P6G3</accession>
<dbReference type="RefSeq" id="WP_103077712.1">
    <property type="nucleotide sequence ID" value="NZ_AZRN01000034.1"/>
</dbReference>
<dbReference type="GO" id="GO:0030246">
    <property type="term" value="F:carbohydrate binding"/>
    <property type="evidence" value="ECO:0007669"/>
    <property type="project" value="InterPro"/>
</dbReference>
<comment type="pathway">
    <text evidence="3 12">Carbohydrate metabolism; hexose metabolism.</text>
</comment>
<dbReference type="NCBIfam" id="NF008277">
    <property type="entry name" value="PRK11055.1"/>
    <property type="match status" value="1"/>
</dbReference>
<dbReference type="UniPathway" id="UPA00242"/>
<evidence type="ECO:0000313" key="16">
    <source>
        <dbReference type="EMBL" id="PNR98306.1"/>
    </source>
</evidence>
<keyword evidence="10 12" id="KW-0413">Isomerase</keyword>
<dbReference type="GO" id="GO:0033499">
    <property type="term" value="P:galactose catabolic process via UDP-galactose, Leloir pathway"/>
    <property type="evidence" value="ECO:0007669"/>
    <property type="project" value="TreeGrafter"/>
</dbReference>
<evidence type="ECO:0000256" key="11">
    <source>
        <dbReference type="ARBA" id="ARBA00023277"/>
    </source>
</evidence>
<dbReference type="InterPro" id="IPR018052">
    <property type="entry name" value="Ald1_epimerase_CS"/>
</dbReference>
<feature type="active site" description="Proton donor" evidence="13">
    <location>
        <position position="187"/>
    </location>
</feature>
<dbReference type="EMBL" id="AZRN01000034">
    <property type="protein sequence ID" value="PNR98306.1"/>
    <property type="molecule type" value="Genomic_DNA"/>
</dbReference>
<keyword evidence="11 12" id="KW-0119">Carbohydrate metabolism</keyword>
<comment type="subcellular location">
    <subcellularLocation>
        <location evidence="2">Cytoplasm</location>
    </subcellularLocation>
</comment>
<evidence type="ECO:0000256" key="3">
    <source>
        <dbReference type="ARBA" id="ARBA00005028"/>
    </source>
</evidence>
<feature type="active site" description="Proton acceptor" evidence="13">
    <location>
        <position position="320"/>
    </location>
</feature>
<evidence type="ECO:0000256" key="10">
    <source>
        <dbReference type="ARBA" id="ARBA00023235"/>
    </source>
</evidence>
<evidence type="ECO:0000256" key="8">
    <source>
        <dbReference type="ARBA" id="ARBA00022490"/>
    </source>
</evidence>
<comment type="similarity">
    <text evidence="4 12">Belongs to the aldose epimerase family.</text>
</comment>
<dbReference type="SUPFAM" id="SSF74650">
    <property type="entry name" value="Galactose mutarotase-like"/>
    <property type="match status" value="1"/>
</dbReference>
<dbReference type="InterPro" id="IPR011013">
    <property type="entry name" value="Gal_mutarotase_sf_dom"/>
</dbReference>
<evidence type="ECO:0000256" key="1">
    <source>
        <dbReference type="ARBA" id="ARBA00001614"/>
    </source>
</evidence>
<evidence type="ECO:0000256" key="7">
    <source>
        <dbReference type="ARBA" id="ARBA00014165"/>
    </source>
</evidence>
<protein>
    <recommendedName>
        <fullName evidence="7 12">Aldose 1-epimerase</fullName>
        <ecNumber evidence="6 12">5.1.3.3</ecNumber>
    </recommendedName>
</protein>